<reference evidence="2 3" key="1">
    <citation type="submission" date="2023-08" db="EMBL/GenBank/DDBJ databases">
        <title>The draft genome sequence of Paracraurococcus sp. LOR1-02.</title>
        <authorList>
            <person name="Kingkaew E."/>
            <person name="Tanasupawat S."/>
        </authorList>
    </citation>
    <scope>NUCLEOTIDE SEQUENCE [LARGE SCALE GENOMIC DNA]</scope>
    <source>
        <strain evidence="2 3">LOR1-02</strain>
    </source>
</reference>
<feature type="region of interest" description="Disordered" evidence="1">
    <location>
        <begin position="1"/>
        <end position="21"/>
    </location>
</feature>
<evidence type="ECO:0000313" key="3">
    <source>
        <dbReference type="Proteomes" id="UP001243009"/>
    </source>
</evidence>
<dbReference type="Proteomes" id="UP001243009">
    <property type="component" value="Unassembled WGS sequence"/>
</dbReference>
<name>A0ABT9EDN4_9PROT</name>
<dbReference type="EMBL" id="JAUTWS010000212">
    <property type="protein sequence ID" value="MDO9714316.1"/>
    <property type="molecule type" value="Genomic_DNA"/>
</dbReference>
<organism evidence="2 3">
    <name type="scientific">Paracraurococcus lichenis</name>
    <dbReference type="NCBI Taxonomy" id="3064888"/>
    <lineage>
        <taxon>Bacteria</taxon>
        <taxon>Pseudomonadati</taxon>
        <taxon>Pseudomonadota</taxon>
        <taxon>Alphaproteobacteria</taxon>
        <taxon>Acetobacterales</taxon>
        <taxon>Roseomonadaceae</taxon>
        <taxon>Paracraurococcus</taxon>
    </lineage>
</organism>
<keyword evidence="3" id="KW-1185">Reference proteome</keyword>
<proteinExistence type="predicted"/>
<gene>
    <name evidence="2" type="ORF">Q7A36_38850</name>
</gene>
<comment type="caution">
    <text evidence="2">The sequence shown here is derived from an EMBL/GenBank/DDBJ whole genome shotgun (WGS) entry which is preliminary data.</text>
</comment>
<evidence type="ECO:0000256" key="1">
    <source>
        <dbReference type="SAM" id="MobiDB-lite"/>
    </source>
</evidence>
<evidence type="ECO:0000313" key="2">
    <source>
        <dbReference type="EMBL" id="MDO9714316.1"/>
    </source>
</evidence>
<dbReference type="RefSeq" id="WP_305109149.1">
    <property type="nucleotide sequence ID" value="NZ_JAUTWS010000212.1"/>
</dbReference>
<sequence length="68" mass="7187">MPHRDNDAGSGAAATRRLQGESRCGCRMAMSFLLAWKEGASGWSGSDKQAIDLADVLGEQHVLVAEGI</sequence>
<accession>A0ABT9EDN4</accession>
<protein>
    <submittedName>
        <fullName evidence="2">Uncharacterized protein</fullName>
    </submittedName>
</protein>